<dbReference type="Gene3D" id="3.40.50.150">
    <property type="entry name" value="Vaccinia Virus protein VP39"/>
    <property type="match status" value="2"/>
</dbReference>
<dbReference type="CDD" id="cd02440">
    <property type="entry name" value="AdoMet_MTases"/>
    <property type="match status" value="2"/>
</dbReference>
<evidence type="ECO:0000256" key="8">
    <source>
        <dbReference type="ARBA" id="ARBA00022737"/>
    </source>
</evidence>
<dbReference type="eggNOG" id="COG2227">
    <property type="taxonomic scope" value="Bacteria"/>
</dbReference>
<dbReference type="PROSITE" id="PS50075">
    <property type="entry name" value="CARRIER"/>
    <property type="match status" value="4"/>
</dbReference>
<dbReference type="InterPro" id="IPR049551">
    <property type="entry name" value="PKS_DH_C"/>
</dbReference>
<dbReference type="GO" id="GO:0006633">
    <property type="term" value="P:fatty acid biosynthetic process"/>
    <property type="evidence" value="ECO:0007669"/>
    <property type="project" value="InterPro"/>
</dbReference>
<name>F1TIW0_9FIRM</name>
<dbReference type="CDD" id="cd08953">
    <property type="entry name" value="KR_2_SDR_x"/>
    <property type="match status" value="2"/>
</dbReference>
<dbReference type="InterPro" id="IPR050091">
    <property type="entry name" value="PKS_NRPS_Biosynth_Enz"/>
</dbReference>
<dbReference type="InterPro" id="IPR029063">
    <property type="entry name" value="SAM-dependent_MTases_sf"/>
</dbReference>
<dbReference type="Pfam" id="PF14765">
    <property type="entry name" value="PS-DH"/>
    <property type="match status" value="2"/>
</dbReference>
<evidence type="ECO:0000256" key="10">
    <source>
        <dbReference type="PROSITE-ProRule" id="PRU01363"/>
    </source>
</evidence>
<sequence length="5411" mass="604658">MADQFNKLFNEIKERKITDKDAIDQIKKLKYQKNMTTSDKENKIGEVVFGKQFVYDENLLKDHKIFGNQILMGVAHCSLVLQALVQMSEKCDMALSNIIFLDPIQVLPSETVKLDVVLKHQNKSILFENQYFKRSVQKMVVAASGQIIADNIMRLDETIVISDWISLAIKTISSDIFYKAATQDTYGDTLFSVRKVHVLSRGVFSEIELAPEMKEEAKDYLCHPAIFDAIHVTSTFAVDPDNPLIHHWVPFVINELQINNGVSEDIYGKLYCYAELIKSNSEIKEFNCKVYNQNGKQIINVKQLCTKRIPSREAFLGISSVNISSPNLKYTQDSTVVLHKKPNEPIGNNSVPIKEKIQEYLKKTIAEVLGISRKETGIDKNFMEMGADSRTIMAVSQKIQEEIGFVLLPTVFFEYQNIVELSSYFAEEQSAQFAAYFGVQQSTDLIFSQEQANNIIKSTLVQRQQAALKESKLRDAYSYSEDDIAIIGMDGRLASSPDLNSFWKHIVDSKDLISEIPMSHWDYQPWFDENRHADNKTYSKWGSFIEDVDKFDPLFFDISPRQATWMDPQVRILLEVVYGVLEDAGYINQIKGSKTGMYTGVCFQEYWDEIVRKRIPITSYEHVSSSMSTLSAHISYTFDLHGPSIPLDNACASSLTAMHLACQALKTGECDLAVVAGINLLLSPLHHVYFSRMQALSPTGRCHSFDKQADGYVPGEGVVAVLLKPLSKAIKDQDNIHAVIKGTAINHGGRSNNLTSPRPELQTEVILEAWKNANISPETLGYIECHGTGTALGDPIEVSSLQKAFRKHTSKTNFCAIGSAKAHIGHLEGAAGLTSVLKVILSMKHKKIPQMPNYKEMNPIIKLEDSPLYINTEVLEWKTEGSTPRRAGISSFGMIGNNAHVVIEEYVPKQKRPQIQVTHENPAIVVLSARNTDRLREQVERLLSAIRTQGFSDNDLADIAYTLQVGREGMEERLAVIAGSIKELEEKLKSFLEGQDDIPDMYRGQVKHNRETLAVFTADEDMQKAIEAWVVKGKHVKLVDLWVKGLIFDWNKLYGETKPCRISLPTYPFARERYWMPDIESTPAVHKNTSHLFKKRSASTLTGRKLDHAASKSNPVQEAQEAFELMTFEETWQEQVLPDNSSARIKAMVCFLSDSKKQQAAIEAVQALDGQTRVIFISQSTSYRKQSEQAYHISPKDPDTYKDAFKSIREDYGNIDAVLYLWPLEDKKHIRDYSCIVHILQGISFSKLKPSHILLAAQYEDMLERCHLESWIGFERSLGLVMPDTRIAAIMQESEENREPDIKDWLQKLWREMPTPKNSSILYQEGKRYICRIRPTKMQPGNSLLKPGGTYLITGGCGGLGLQLAGHLAKTQHANLILTGRSPMDEKKQMKIKILEDLGGQVLYLQADVCDQARMKEGLSQAKERFGEIRGVVHAAGLAGGGSILDKDISSFEEVLGPKIKGTIILDELLCREPLDFICYFSSSAAILGDFGSCDYAVGNRFLMAYGHYRNNQQPGKAVVINWPLWKEGGMGAKEGDNAEMYLKSSGQRFLETEEGIFMFDRLLAQNNIQHLVLAGQPGRVHSFLGLAGNQSQAQTPDIYKPSGKGRRTEMKGLSLEQCLEWDLKELAGNVLKIPREKLDKEENFADFGFDSISLARFATILTGHYGIEITPAVFFGYSTIERLTQYFFTEHQQAIQNFYREDAAKQAVLQKAPQAASSEQGAGSFMLAVDSTPQSIPEPIAVIGMSGRFPGADTVGELWNNLKDGRECITEIPASRWDWQKYYGDPHQEDGKTNSRWGGFISNPDQFDPLFFEISPKEAEVMDPQQRIFLEEAWHALEDAGYMGEKIRGTSCGVYVGVEESQYGMVTGGKGQLNSNQNATLSARIAYLLDLKGPNLALTAACASGLVAIHHACQALRQGDCNMALVGGIGLLVTPMIYLALSQADMLSSDGKCYVFEQRADGLVPGEAAAVVLLKPLSKAISDKDHIYGCIKASGVNYNGRGNGITAPNLVSQTELIKNIYNKYDINPSNIQYVLSHSVGSKFGDSIEVEALTNSFKQYTNKKQFCTLGSVKPLIGHTFAASGVVNLISMLMAMKYHTIPALPNHEAKNEYINFIESPFIISKENQAWITENGQKKLGAISSTGISGTNAHAVIEEYLPPQEEPICPLKDLPQIIVFSAKNPDRLRVIIQQMLDFLNSESSAGIRLPDIAYTLQTGRDAMKERVAIVASSKQDLCSKLEAIISSRHAEMFPKEIITGNIEKIKEDSKKQLSDREGIEIIIKNALEGRNLNQFALLWVEGFNIPWEKLHQDEAVKRISLPAYPFAKRRCWIDINQNNNPEEKCAATLEQEYKNKAVELYTIITRDSKKEFQEEYLTFCPFEEKIPGFSMSRVFLHPEQFAAEAELVKAKQIEMRQVLFCKEDFNQIKKLLDIGCGHATDIIQIAALYPNIKTHGFTITKAQAELGNQRIAEMKLGSRAQVFNRDSSKAPFPDCYDLIIGIEVCCHIRDKHSLFKNISASLDEDGRVLLMDFIANLRGSIVDPNIEISIATSKDWIDIFSTYNLVIDEIIDVSRQIANYTYDLELEQNIKHLPEVSQNSLRNYANQSLSIEQGWLSYCLFKLKKDTKRSKSELLEDNAYKLAHKTPYSKALTEMLDQGYIPYPKSLDKTFSNQQNDSKNHQLIDNKIHTGILKDLTIISEILREEFLTVLGLERTDLEEAETFQGLGVGSINAVKLLEAINTRFNLDLPTSVIFEFNTLDSLAKYIAEYVPELTEQIMSVNQAAGQLQEVLSEEKHTKVNVVSNLDTQLQKSTDDIAVVGLSCRCAGANGQNEFWDLLRQGKDCIQEIKKQSWLDFFDANSLNMVPSRYGAIEDIEFFDSLFFKISPKEAESMDVAQRILLQECYKALEDAGYTPSSLQGRQVGTIIGTMGNVSVTQDFSHFSMLGYDTSILAARIAYFLDLKGPAMAINTACSSSLVAVDTACNKLKNHEIDLAISGGITIYSNPGAFITMNNAGMLSPTGECRPFDNEANGIVVGDGVGVVILKRLKEAQRDNDFIYGIIRGSGTNQDGQTSGITAPSFLSQSQLQESVYRRNHIAVEDIQYIEAHGTATKLGDPIEIDALSDSFKKFTARKCFCAIGSMKANIGHTTAAAGVLSLIKVLLSMKNKEMAPSINFTKGNEHIDFENSPVVVNTTLKEWPVNSKGSRLAAINSFGFSGTNAHIVVEEYPANSQGSVKVEGATPGLLVLSAESEEVLREYARETKEFIQACNDFNLADLLYTFQVGRASMSYRLALLSNNKEMLLAKLEQFIEGNVPIDSFFGKTGKNNVINLGDTEEGKEYIQRLIKNNNTRKLAELWVNGNQIDWKVIYQKGAVRRLPGLPTYPFAKKRYRIPEIEVKPVSSTAAIAPAIHPLLHQNTSTLAEQRFTSVFTGQELFLADHKINGQNILPGVAYLEMARVAIEKAVGASDEALIRLEDVVWVRPITVEGQPIQVHIALYPEETGRIAYEIYSQPDQNNTKPIVHSQGAAVLGIAKEPPVLVLKTLQTQCTQTILSASQCYGAFKSAGFDYGPTLKGIERVYVGSGQVLARLSLPTAISDTQCQFVLHPGMMDSALQASIGLMMSMVSSGGGIGSKLSPPFALNELQIFGGCTSAMWAHIRYNDDNVSGDRVLKLDIDLCDEQGRVCVRMKAVSLIMLEGDIQIGNPEKAVSYETSIKPLVGTFMMKPVWDVDLIEKGQALPYPTDRVVIAGDDKGDRSVIMQYYPNAQVLHIQSDDTIEAIVKRIKEQDSIDHILYIVPYRPLKSQADEALIEEQEKGVLQIFRMIKALLRLDYGDKVLGWTIITVQTQPINKNDVVNPTHASLHGLVGSMAKEYPNWQVRLVDLEADCTWPMEDIFTLLPNPQGNPWIYRGQEWHRQKLIPFQSPPFEWTLYKPEGVYVVIGGAGGIGEAWSEYMISTYHARIIWIGRRQKDETIQAQIDRLAALGPEPQYISADAANRNALQKAYEQVKQLYGQINGVIHSAIGLLDQSLANMEEERFRGGLLAKVDVSVRLAQVFKQEPLDFALFFSSIGAFAKDHGRSNYSAGCSFEDAFANYLSREWPCAVKVMNWGYWGNVGVGSVIPQVFKNSIAMAGLSSIEPSEAMDALERLLTGPIDQIALVKTTKPLVMERINPQEQIVIYPENIHSYIHKIKNRILKQGLQDKNMKLEIGVHMQEIDSLLCKLLFGQLQSIGLFTEKNFMIDDLETKGLNHLLKRWLAESIVVLTSNNYLSFDKEVYTVADPTPIGIEAVWNEWHLKKHPWLNEPNTRDKIILVEATLRALPDILTGKVPATDVMFPNSSMELVEGIYKNNPISDYFNGNLADTLVAYIEKRRQDQSGRLRIIEIGAGTGGTSEMVFEKIKPFRDYIEEYCYTDVSKAFLLHAEKEYGSDNPYLTFQIFDVEAPIAKQNISAGGYDVVIAANVLHATKNIRQTLRNIKAILKKNGLLLLNEISGNTLFTHLTFGLLDGWWLYEDTALRIPGCPGLSSQTWQSVLEDEGFQQVFFTAQEGHVYGQQNIAAESDGVVRQKLLEPDTEKKKDGMTLKKPQKFPVRKVGGPTQDLIREKSTAYFKKIIGDILKIPCNEIDSSEQLESYGIDSILIVQLSNTLRKVFENISSTLFFEYQTIDAIVDYFMKTQRSSLISLTGLEDNNPTEGQGSDEEIFIPPNPLHQNYTFRVSEHPFVLHKRPIENPESQQYREPIAIIGLSGRYPQAKDIQEYWENLKAGKDCITEIPEERWPLEGFYYPNSKGAIPQGKSYSKWGGFIEGFADFDPLFFNISPREAINMDPQERLFIESCWGVLEDAGYTKEQLATKHNQRVGVFAGITRTGFDLYGPDLWKQDEKFSPYTSFCSAANRVSYLLNLQGPSIPIDTMCSSSLVAIHEACEHIHNGECEMAIAGGVNLYLHPSSYIGLCAQNMLSADGKCKSFGRGGNGFVPGEGVGCILLKRLSQAVADEDHIYAIIRGTRINHGGKTNGYTVPNPTAQGEVIRTAMDKAGVDARTISYVEAHGTGTELGDPIEISGLTQAFRKDTHDTGFCAIGSVKTNIGHLEGAAGIAGVTKILLQMKHQKIAPSLHSSELNPNIDFAGTPFIVQQELAEWKRPHIKIDGETSEYPRIAGISAFGAGGSNAHAVIEEYIPKLKRPQIQVTRGNPAIVVLSARNADRLHEQVERLLNAIQVQRLSDTDLADIAYTLQVGREGMEERLAVIVVSIKELEEKLKSFLEGRNEIPDLYRGQVKRNKDTLAFFTADEDMQKAIEAWAVKGKHTKLVNLWVKGLSFDWNKLYGDIKPCRISLPTYPFDRERYWVPESKKQIETTSLPLQSSIQFDEKFYDLLIDEIMKDTISIDTAIQKAEDFISMQNGFPVLGGEL</sequence>
<dbReference type="GO" id="GO:0005886">
    <property type="term" value="C:plasma membrane"/>
    <property type="evidence" value="ECO:0007669"/>
    <property type="project" value="TreeGrafter"/>
</dbReference>
<dbReference type="InterPro" id="IPR013968">
    <property type="entry name" value="PKS_KR"/>
</dbReference>
<dbReference type="GO" id="GO:0047879">
    <property type="term" value="F:erythronolide synthase activity"/>
    <property type="evidence" value="ECO:0007669"/>
    <property type="project" value="UniProtKB-EC"/>
</dbReference>
<dbReference type="RefSeq" id="WP_004622673.1">
    <property type="nucleotide sequence ID" value="NZ_ACXX02000024.1"/>
</dbReference>
<dbReference type="PANTHER" id="PTHR43775:SF37">
    <property type="entry name" value="SI:DKEY-61P9.11"/>
    <property type="match status" value="1"/>
</dbReference>
<dbReference type="InterPro" id="IPR049552">
    <property type="entry name" value="PKS_DH_N"/>
</dbReference>
<dbReference type="Proteomes" id="UP000003860">
    <property type="component" value="Unassembled WGS sequence"/>
</dbReference>
<reference evidence="14" key="2">
    <citation type="submission" date="2011-01" db="EMBL/GenBank/DDBJ databases">
        <title>The Non-contiguous Finished genome of Clostridium papyrosolvens.</title>
        <authorList>
            <person name="Lucas S."/>
            <person name="Copeland A."/>
            <person name="Lapidus A."/>
            <person name="Cheng J.-F."/>
            <person name="Goodwin L."/>
            <person name="Pitluck S."/>
            <person name="Misra M."/>
            <person name="Chertkov O."/>
            <person name="Detter J.C."/>
            <person name="Han C."/>
            <person name="Tapia R."/>
            <person name="Land M."/>
            <person name="Hauser L."/>
            <person name="Kyrpides N."/>
            <person name="Ivanova N."/>
            <person name="Pagani I."/>
            <person name="Mouttaki H."/>
            <person name="He Z."/>
            <person name="Zhou J."/>
            <person name="Hemme C.L."/>
            <person name="Woyke T."/>
        </authorList>
    </citation>
    <scope>NUCLEOTIDE SEQUENCE [LARGE SCALE GENOMIC DNA]</scope>
    <source>
        <strain evidence="14">DSM 2782</strain>
    </source>
</reference>
<dbReference type="FunFam" id="3.40.47.10:FF:000019">
    <property type="entry name" value="Polyketide synthase type I"/>
    <property type="match status" value="2"/>
</dbReference>
<dbReference type="Pfam" id="PF00550">
    <property type="entry name" value="PP-binding"/>
    <property type="match status" value="4"/>
</dbReference>
<dbReference type="Pfam" id="PF21089">
    <property type="entry name" value="PKS_DH_N"/>
    <property type="match status" value="2"/>
</dbReference>
<feature type="domain" description="Carrier" evidence="11">
    <location>
        <begin position="1618"/>
        <end position="1692"/>
    </location>
</feature>
<dbReference type="PROSITE" id="PS00012">
    <property type="entry name" value="PHOSPHOPANTETHEINE"/>
    <property type="match status" value="1"/>
</dbReference>
<dbReference type="InterPro" id="IPR036736">
    <property type="entry name" value="ACP-like_sf"/>
</dbReference>
<dbReference type="Gene3D" id="1.10.1240.100">
    <property type="match status" value="4"/>
</dbReference>
<dbReference type="eggNOG" id="COG3321">
    <property type="taxonomic scope" value="Bacteria"/>
</dbReference>
<dbReference type="GO" id="GO:0004315">
    <property type="term" value="F:3-oxoacyl-[acyl-carrier-protein] synthase activity"/>
    <property type="evidence" value="ECO:0007669"/>
    <property type="project" value="InterPro"/>
</dbReference>
<dbReference type="Gene3D" id="3.10.129.110">
    <property type="entry name" value="Polyketide synthase dehydratase"/>
    <property type="match status" value="2"/>
</dbReference>
<feature type="domain" description="Ketosynthase family 3 (KS3)" evidence="12">
    <location>
        <begin position="2812"/>
        <end position="3226"/>
    </location>
</feature>
<organism evidence="14 15">
    <name type="scientific">Ruminiclostridium papyrosolvens DSM 2782</name>
    <dbReference type="NCBI Taxonomy" id="588581"/>
    <lineage>
        <taxon>Bacteria</taxon>
        <taxon>Bacillati</taxon>
        <taxon>Bacillota</taxon>
        <taxon>Clostridia</taxon>
        <taxon>Eubacteriales</taxon>
        <taxon>Oscillospiraceae</taxon>
        <taxon>Ruminiclostridium</taxon>
    </lineage>
</organism>
<evidence type="ECO:0000313" key="15">
    <source>
        <dbReference type="Proteomes" id="UP000003860"/>
    </source>
</evidence>
<feature type="domain" description="PKS/mFAS DH" evidence="13">
    <location>
        <begin position="27"/>
        <end position="315"/>
    </location>
</feature>
<dbReference type="InterPro" id="IPR020841">
    <property type="entry name" value="PKS_Beta-ketoAc_synthase_dom"/>
</dbReference>
<dbReference type="InterPro" id="IPR013217">
    <property type="entry name" value="Methyltransf_12"/>
</dbReference>
<dbReference type="Pfam" id="PF22336">
    <property type="entry name" value="RhiE-like_linker"/>
    <property type="match status" value="4"/>
</dbReference>
<feature type="region of interest" description="C-terminal hotdog fold" evidence="10">
    <location>
        <begin position="169"/>
        <end position="315"/>
    </location>
</feature>
<dbReference type="STRING" id="588581.Cpap_0079"/>
<proteinExistence type="predicted"/>
<evidence type="ECO:0000313" key="14">
    <source>
        <dbReference type="EMBL" id="EGD45657.1"/>
    </source>
</evidence>
<dbReference type="GO" id="GO:0050111">
    <property type="term" value="F:mycocerosate synthase activity"/>
    <property type="evidence" value="ECO:0007669"/>
    <property type="project" value="UniProtKB-EC"/>
</dbReference>
<keyword evidence="15" id="KW-1185">Reference proteome</keyword>
<dbReference type="InterPro" id="IPR054514">
    <property type="entry name" value="RhiE-like_linker"/>
</dbReference>
<feature type="domain" description="PKS/mFAS DH" evidence="13">
    <location>
        <begin position="3411"/>
        <end position="3702"/>
    </location>
</feature>
<dbReference type="PROSITE" id="PS52019">
    <property type="entry name" value="PKS_MFAS_DH"/>
    <property type="match status" value="2"/>
</dbReference>
<dbReference type="InterPro" id="IPR016039">
    <property type="entry name" value="Thiolase-like"/>
</dbReference>
<feature type="domain" description="Carrier" evidence="11">
    <location>
        <begin position="4605"/>
        <end position="4678"/>
    </location>
</feature>
<dbReference type="eggNOG" id="COG2230">
    <property type="taxonomic scope" value="Bacteria"/>
</dbReference>
<dbReference type="GO" id="GO:0004312">
    <property type="term" value="F:fatty acid synthase activity"/>
    <property type="evidence" value="ECO:0007669"/>
    <property type="project" value="TreeGrafter"/>
</dbReference>
<comment type="caution">
    <text evidence="14">The sequence shown here is derived from an EMBL/GenBank/DDBJ whole genome shotgun (WGS) entry which is preliminary data.</text>
</comment>
<evidence type="ECO:0000259" key="11">
    <source>
        <dbReference type="PROSITE" id="PS50075"/>
    </source>
</evidence>
<dbReference type="InterPro" id="IPR018201">
    <property type="entry name" value="Ketoacyl_synth_AS"/>
</dbReference>
<evidence type="ECO:0000256" key="1">
    <source>
        <dbReference type="ARBA" id="ARBA00003299"/>
    </source>
</evidence>
<dbReference type="SMART" id="SM00823">
    <property type="entry name" value="PKS_PP"/>
    <property type="match status" value="4"/>
</dbReference>
<keyword evidence="8" id="KW-0677">Repeat</keyword>
<feature type="domain" description="Carrier" evidence="11">
    <location>
        <begin position="352"/>
        <end position="429"/>
    </location>
</feature>
<keyword evidence="4" id="KW-0596">Phosphopantetheine</keyword>
<dbReference type="GO" id="GO:0031177">
    <property type="term" value="F:phosphopantetheine binding"/>
    <property type="evidence" value="ECO:0007669"/>
    <property type="project" value="InterPro"/>
</dbReference>
<dbReference type="InterPro" id="IPR014030">
    <property type="entry name" value="Ketoacyl_synth_N"/>
</dbReference>
<dbReference type="Pfam" id="PF02801">
    <property type="entry name" value="Ketoacyl-synt_C"/>
    <property type="match status" value="4"/>
</dbReference>
<dbReference type="InterPro" id="IPR049900">
    <property type="entry name" value="PKS_mFAS_DH"/>
</dbReference>
<feature type="domain" description="Ketosynthase family 3 (KS3)" evidence="12">
    <location>
        <begin position="481"/>
        <end position="905"/>
    </location>
</feature>
<dbReference type="InterPro" id="IPR006162">
    <property type="entry name" value="Ppantetheine_attach_site"/>
</dbReference>
<evidence type="ECO:0000256" key="4">
    <source>
        <dbReference type="ARBA" id="ARBA00022450"/>
    </source>
</evidence>
<dbReference type="PROSITE" id="PS00098">
    <property type="entry name" value="THIOLASE_1"/>
    <property type="match status" value="1"/>
</dbReference>
<gene>
    <name evidence="14" type="ORF">Cpap_0079</name>
</gene>
<dbReference type="Gene3D" id="1.10.1200.10">
    <property type="entry name" value="ACP-like"/>
    <property type="match status" value="4"/>
</dbReference>
<protein>
    <submittedName>
        <fullName evidence="14">Mycocerosate synthase., 6-deoxyerythronolide-B synthase</fullName>
        <ecNumber evidence="14">2.3.1.111</ecNumber>
        <ecNumber evidence="14">2.3.1.94</ecNumber>
    </submittedName>
</protein>
<dbReference type="PANTHER" id="PTHR43775">
    <property type="entry name" value="FATTY ACID SYNTHASE"/>
    <property type="match status" value="1"/>
</dbReference>
<evidence type="ECO:0000256" key="5">
    <source>
        <dbReference type="ARBA" id="ARBA00022490"/>
    </source>
</evidence>
<dbReference type="InterPro" id="IPR020615">
    <property type="entry name" value="Thiolase_acyl_enz_int_AS"/>
</dbReference>
<feature type="domain" description="Ketosynthase family 3 (KS3)" evidence="12">
    <location>
        <begin position="4739"/>
        <end position="5177"/>
    </location>
</feature>
<feature type="active site" description="Proton donor; for dehydratase activity" evidence="10">
    <location>
        <position position="3611"/>
    </location>
</feature>
<dbReference type="Pfam" id="PF08242">
    <property type="entry name" value="Methyltransf_12"/>
    <property type="match status" value="2"/>
</dbReference>
<comment type="pathway">
    <text evidence="3">Antibiotic biosynthesis; bacillaene biosynthesis.</text>
</comment>
<dbReference type="SMART" id="SM00825">
    <property type="entry name" value="PKS_KS"/>
    <property type="match status" value="4"/>
</dbReference>
<dbReference type="SMART" id="SM00826">
    <property type="entry name" value="PKS_DH"/>
    <property type="match status" value="1"/>
</dbReference>
<feature type="region of interest" description="C-terminal hotdog fold" evidence="10">
    <location>
        <begin position="3549"/>
        <end position="3702"/>
    </location>
</feature>
<dbReference type="Gene3D" id="3.40.47.10">
    <property type="match status" value="4"/>
</dbReference>
<dbReference type="EMBL" id="ACXX02000024">
    <property type="protein sequence ID" value="EGD45657.1"/>
    <property type="molecule type" value="Genomic_DNA"/>
</dbReference>
<evidence type="ECO:0000259" key="12">
    <source>
        <dbReference type="PROSITE" id="PS52004"/>
    </source>
</evidence>
<evidence type="ECO:0000256" key="6">
    <source>
        <dbReference type="ARBA" id="ARBA00022553"/>
    </source>
</evidence>
<dbReference type="InterPro" id="IPR057326">
    <property type="entry name" value="KR_dom"/>
</dbReference>
<dbReference type="InterPro" id="IPR020803">
    <property type="entry name" value="MeTfrase_dom"/>
</dbReference>
<keyword evidence="5" id="KW-0963">Cytoplasm</keyword>
<dbReference type="SUPFAM" id="SSF53335">
    <property type="entry name" value="S-adenosyl-L-methionine-dependent methyltransferases"/>
    <property type="match status" value="2"/>
</dbReference>
<keyword evidence="9" id="KW-0511">Multifunctional enzyme</keyword>
<dbReference type="InterPro" id="IPR036291">
    <property type="entry name" value="NAD(P)-bd_dom_sf"/>
</dbReference>
<keyword evidence="7 14" id="KW-0808">Transferase</keyword>
<comment type="subcellular location">
    <subcellularLocation>
        <location evidence="2">Cytoplasm</location>
    </subcellularLocation>
</comment>
<dbReference type="GO" id="GO:0071770">
    <property type="term" value="P:DIM/DIP cell wall layer assembly"/>
    <property type="evidence" value="ECO:0007669"/>
    <property type="project" value="TreeGrafter"/>
</dbReference>
<dbReference type="SMART" id="SM00828">
    <property type="entry name" value="PKS_MT"/>
    <property type="match status" value="1"/>
</dbReference>
<comment type="function">
    <text evidence="1">Involved in some intermediate steps for the synthesis of the antibiotic polyketide bacillaene which is involved in secondary metabolism.</text>
</comment>
<keyword evidence="6" id="KW-0597">Phosphoprotein</keyword>
<dbReference type="PROSITE" id="PS00606">
    <property type="entry name" value="KS3_1"/>
    <property type="match status" value="3"/>
</dbReference>
<dbReference type="InterPro" id="IPR020806">
    <property type="entry name" value="PKS_PP-bd"/>
</dbReference>
<dbReference type="InterPro" id="IPR009081">
    <property type="entry name" value="PP-bd_ACP"/>
</dbReference>
<reference evidence="14" key="1">
    <citation type="submission" date="2009-07" db="EMBL/GenBank/DDBJ databases">
        <authorList>
            <consortium name="US DOE Joint Genome Institute (JGI-PGF)"/>
            <person name="Lucas S."/>
            <person name="Copeland A."/>
            <person name="Lapidus A."/>
            <person name="Glavina del Rio T."/>
            <person name="Tice H."/>
            <person name="Bruce D."/>
            <person name="Goodwin L."/>
            <person name="Pitluck S."/>
            <person name="Larimer F."/>
            <person name="Land M.L."/>
            <person name="Mouttaki H."/>
            <person name="He Z."/>
            <person name="Zhou J."/>
            <person name="Hemme C.L."/>
        </authorList>
    </citation>
    <scope>NUCLEOTIDE SEQUENCE [LARGE SCALE GENOMIC DNA]</scope>
    <source>
        <strain evidence="14">DSM 2782</strain>
    </source>
</reference>
<dbReference type="InterPro" id="IPR042104">
    <property type="entry name" value="PKS_dehydratase_sf"/>
</dbReference>
<dbReference type="eggNOG" id="COG4221">
    <property type="taxonomic scope" value="Bacteria"/>
</dbReference>
<dbReference type="SUPFAM" id="SSF51735">
    <property type="entry name" value="NAD(P)-binding Rossmann-fold domains"/>
    <property type="match status" value="3"/>
</dbReference>
<accession>F1TIW0</accession>
<evidence type="ECO:0000256" key="9">
    <source>
        <dbReference type="ARBA" id="ARBA00023268"/>
    </source>
</evidence>
<dbReference type="Gene3D" id="3.40.50.720">
    <property type="entry name" value="NAD(P)-binding Rossmann-like Domain"/>
    <property type="match status" value="2"/>
</dbReference>
<dbReference type="UniPathway" id="UPA01003"/>
<evidence type="ECO:0000256" key="3">
    <source>
        <dbReference type="ARBA" id="ARBA00004789"/>
    </source>
</evidence>
<dbReference type="InterPro" id="IPR020807">
    <property type="entry name" value="PKS_DH"/>
</dbReference>
<dbReference type="SMART" id="SM00822">
    <property type="entry name" value="PKS_KR"/>
    <property type="match status" value="2"/>
</dbReference>
<feature type="active site" description="Proton acceptor; for dehydratase activity" evidence="10">
    <location>
        <position position="3440"/>
    </location>
</feature>
<feature type="active site" description="Proton acceptor; for dehydratase activity" evidence="10">
    <location>
        <position position="63"/>
    </location>
</feature>
<feature type="domain" description="Carrier" evidence="11">
    <location>
        <begin position="2692"/>
        <end position="2769"/>
    </location>
</feature>
<dbReference type="PROSITE" id="PS52004">
    <property type="entry name" value="KS3_2"/>
    <property type="match status" value="4"/>
</dbReference>
<feature type="region of interest" description="N-terminal hotdog fold" evidence="10">
    <location>
        <begin position="27"/>
        <end position="154"/>
    </location>
</feature>
<dbReference type="SUPFAM" id="SSF47336">
    <property type="entry name" value="ACP-like"/>
    <property type="match status" value="4"/>
</dbReference>
<dbReference type="InterPro" id="IPR014031">
    <property type="entry name" value="Ketoacyl_synth_C"/>
</dbReference>
<dbReference type="EC" id="2.3.1.94" evidence="14"/>
<dbReference type="SMART" id="SM01294">
    <property type="entry name" value="PKS_PP_betabranch"/>
    <property type="match status" value="3"/>
</dbReference>
<dbReference type="CDD" id="cd00833">
    <property type="entry name" value="PKS"/>
    <property type="match status" value="4"/>
</dbReference>
<dbReference type="SUPFAM" id="SSF53901">
    <property type="entry name" value="Thiolase-like"/>
    <property type="match status" value="4"/>
</dbReference>
<dbReference type="Pfam" id="PF08659">
    <property type="entry name" value="KR"/>
    <property type="match status" value="2"/>
</dbReference>
<feature type="region of interest" description="N-terminal hotdog fold" evidence="10">
    <location>
        <begin position="3411"/>
        <end position="3535"/>
    </location>
</feature>
<evidence type="ECO:0000256" key="7">
    <source>
        <dbReference type="ARBA" id="ARBA00022679"/>
    </source>
</evidence>
<dbReference type="Pfam" id="PF00109">
    <property type="entry name" value="ketoacyl-synt"/>
    <property type="match status" value="4"/>
</dbReference>
<dbReference type="GO" id="GO:0005737">
    <property type="term" value="C:cytoplasm"/>
    <property type="evidence" value="ECO:0007669"/>
    <property type="project" value="UniProtKB-SubCell"/>
</dbReference>
<feature type="active site" description="Proton donor; for dehydratase activity" evidence="10">
    <location>
        <position position="228"/>
    </location>
</feature>
<evidence type="ECO:0000256" key="2">
    <source>
        <dbReference type="ARBA" id="ARBA00004496"/>
    </source>
</evidence>
<evidence type="ECO:0000259" key="13">
    <source>
        <dbReference type="PROSITE" id="PS52019"/>
    </source>
</evidence>
<dbReference type="OrthoDB" id="9765680at2"/>
<keyword evidence="14" id="KW-0012">Acyltransferase</keyword>
<feature type="domain" description="Ketosynthase family 3 (KS3)" evidence="12">
    <location>
        <begin position="1738"/>
        <end position="2157"/>
    </location>
</feature>
<dbReference type="EC" id="2.3.1.111" evidence="14"/>